<dbReference type="InterPro" id="IPR025514">
    <property type="entry name" value="DUF4402"/>
</dbReference>
<keyword evidence="1" id="KW-0732">Signal</keyword>
<evidence type="ECO:0000256" key="1">
    <source>
        <dbReference type="SAM" id="SignalP"/>
    </source>
</evidence>
<dbReference type="EMBL" id="JAAVJR010000005">
    <property type="protein sequence ID" value="NJW53345.1"/>
    <property type="molecule type" value="Genomic_DNA"/>
</dbReference>
<reference evidence="2 3" key="1">
    <citation type="submission" date="2020-03" db="EMBL/GenBank/DDBJ databases">
        <title>Salinimicrobium sp. nov, isolated from SCS.</title>
        <authorList>
            <person name="Cao W.R."/>
        </authorList>
    </citation>
    <scope>NUCLEOTIDE SEQUENCE [LARGE SCALE GENOMIC DNA]</scope>
    <source>
        <strain evidence="3">J15B91</strain>
    </source>
</reference>
<feature type="chain" id="PRO_5045932264" evidence="1">
    <location>
        <begin position="21"/>
        <end position="162"/>
    </location>
</feature>
<gene>
    <name evidence="2" type="ORF">HC175_10470</name>
</gene>
<organism evidence="2 3">
    <name type="scientific">Salinimicrobium oceani</name>
    <dbReference type="NCBI Taxonomy" id="2722702"/>
    <lineage>
        <taxon>Bacteria</taxon>
        <taxon>Pseudomonadati</taxon>
        <taxon>Bacteroidota</taxon>
        <taxon>Flavobacteriia</taxon>
        <taxon>Flavobacteriales</taxon>
        <taxon>Flavobacteriaceae</taxon>
        <taxon>Salinimicrobium</taxon>
    </lineage>
</organism>
<evidence type="ECO:0000313" key="3">
    <source>
        <dbReference type="Proteomes" id="UP000703674"/>
    </source>
</evidence>
<dbReference type="RefSeq" id="WP_168138447.1">
    <property type="nucleotide sequence ID" value="NZ_JAAVJR010000005.1"/>
</dbReference>
<proteinExistence type="predicted"/>
<feature type="signal peptide" evidence="1">
    <location>
        <begin position="1"/>
        <end position="20"/>
    </location>
</feature>
<sequence>MRLFLTFLLLLNFSEITAQATASFTASATIIEPIGIKTLSNLNFAEIDPRSGGGIILTPQGERIALGEVILENSTAVTAASFEVKGQQGYNFSISLPSGSYSLVHGEEQMSLQDFTSSIGREGTLGSGNATFRIGATLLVKAQQAPGFYSTSTPLEITVNYN</sequence>
<dbReference type="Proteomes" id="UP000703674">
    <property type="component" value="Unassembled WGS sequence"/>
</dbReference>
<evidence type="ECO:0000313" key="2">
    <source>
        <dbReference type="EMBL" id="NJW53345.1"/>
    </source>
</evidence>
<dbReference type="Pfam" id="PF14352">
    <property type="entry name" value="DUF4402"/>
    <property type="match status" value="1"/>
</dbReference>
<comment type="caution">
    <text evidence="2">The sequence shown here is derived from an EMBL/GenBank/DDBJ whole genome shotgun (WGS) entry which is preliminary data.</text>
</comment>
<name>A0ABX1CYK7_9FLAO</name>
<protein>
    <submittedName>
        <fullName evidence="2">DUF4402 domain-containing protein</fullName>
    </submittedName>
</protein>
<keyword evidence="3" id="KW-1185">Reference proteome</keyword>
<accession>A0ABX1CYK7</accession>